<keyword evidence="3" id="KW-1185">Reference proteome</keyword>
<proteinExistence type="predicted"/>
<dbReference type="OrthoDB" id="1707312at2759"/>
<sequence length="120" mass="13776">MPKMTQMRFGDEYSSLYDEFERLTFEIQLNQAILRRSFSESNIGSQSFVPKPPALVSQQVRQGRQSTSTTSTGRMPKVLKKLLKPLCASSKKQGKRDDDDHSVLNNPLCWKTFGRSLRVY</sequence>
<feature type="region of interest" description="Disordered" evidence="1">
    <location>
        <begin position="49"/>
        <end position="77"/>
    </location>
</feature>
<feature type="compositionally biased region" description="Low complexity" evidence="1">
    <location>
        <begin position="56"/>
        <end position="76"/>
    </location>
</feature>
<protein>
    <submittedName>
        <fullName evidence="2">Uncharacterized protein</fullName>
    </submittedName>
</protein>
<evidence type="ECO:0000256" key="1">
    <source>
        <dbReference type="SAM" id="MobiDB-lite"/>
    </source>
</evidence>
<dbReference type="Proteomes" id="UP000554482">
    <property type="component" value="Unassembled WGS sequence"/>
</dbReference>
<evidence type="ECO:0000313" key="3">
    <source>
        <dbReference type="Proteomes" id="UP000554482"/>
    </source>
</evidence>
<dbReference type="EMBL" id="JABWDY010025901">
    <property type="protein sequence ID" value="KAF5189137.1"/>
    <property type="molecule type" value="Genomic_DNA"/>
</dbReference>
<organism evidence="2 3">
    <name type="scientific">Thalictrum thalictroides</name>
    <name type="common">Rue-anemone</name>
    <name type="synonym">Anemone thalictroides</name>
    <dbReference type="NCBI Taxonomy" id="46969"/>
    <lineage>
        <taxon>Eukaryota</taxon>
        <taxon>Viridiplantae</taxon>
        <taxon>Streptophyta</taxon>
        <taxon>Embryophyta</taxon>
        <taxon>Tracheophyta</taxon>
        <taxon>Spermatophyta</taxon>
        <taxon>Magnoliopsida</taxon>
        <taxon>Ranunculales</taxon>
        <taxon>Ranunculaceae</taxon>
        <taxon>Thalictroideae</taxon>
        <taxon>Thalictrum</taxon>
    </lineage>
</organism>
<dbReference type="PANTHER" id="PTHR48196">
    <property type="entry name" value="DUF630 DOMAIN-CONTAINING PROTEIN"/>
    <property type="match status" value="1"/>
</dbReference>
<evidence type="ECO:0000313" key="2">
    <source>
        <dbReference type="EMBL" id="KAF5189137.1"/>
    </source>
</evidence>
<dbReference type="PANTHER" id="PTHR48196:SF1">
    <property type="entry name" value="DUF630 DOMAIN-CONTAINING PROTEIN"/>
    <property type="match status" value="1"/>
</dbReference>
<name>A0A7J6VWR2_THATH</name>
<dbReference type="AlphaFoldDB" id="A0A7J6VWR2"/>
<comment type="caution">
    <text evidence="2">The sequence shown here is derived from an EMBL/GenBank/DDBJ whole genome shotgun (WGS) entry which is preliminary data.</text>
</comment>
<accession>A0A7J6VWR2</accession>
<reference evidence="2 3" key="1">
    <citation type="submission" date="2020-06" db="EMBL/GenBank/DDBJ databases">
        <title>Transcriptomic and genomic resources for Thalictrum thalictroides and T. hernandezii: Facilitating candidate gene discovery in an emerging model plant lineage.</title>
        <authorList>
            <person name="Arias T."/>
            <person name="Riano-Pachon D.M."/>
            <person name="Di Stilio V.S."/>
        </authorList>
    </citation>
    <scope>NUCLEOTIDE SEQUENCE [LARGE SCALE GENOMIC DNA]</scope>
    <source>
        <strain evidence="3">cv. WT478/WT964</strain>
        <tissue evidence="2">Leaves</tissue>
    </source>
</reference>
<gene>
    <name evidence="2" type="ORF">FRX31_021281</name>
</gene>